<evidence type="ECO:0008006" key="3">
    <source>
        <dbReference type="Google" id="ProtNLM"/>
    </source>
</evidence>
<dbReference type="SUPFAM" id="SSF48452">
    <property type="entry name" value="TPR-like"/>
    <property type="match status" value="2"/>
</dbReference>
<comment type="caution">
    <text evidence="1">The sequence shown here is derived from an EMBL/GenBank/DDBJ whole genome shotgun (WGS) entry which is preliminary data.</text>
</comment>
<dbReference type="STRING" id="1890683.A0A427YDY4"/>
<keyword evidence="2" id="KW-1185">Reference proteome</keyword>
<evidence type="ECO:0000313" key="1">
    <source>
        <dbReference type="EMBL" id="RSH89174.1"/>
    </source>
</evidence>
<protein>
    <recommendedName>
        <fullName evidence="3">TPR domain protein</fullName>
    </recommendedName>
</protein>
<dbReference type="PANTHER" id="PTHR45588">
    <property type="entry name" value="TPR DOMAIN-CONTAINING PROTEIN"/>
    <property type="match status" value="1"/>
</dbReference>
<evidence type="ECO:0000313" key="2">
    <source>
        <dbReference type="Proteomes" id="UP000279259"/>
    </source>
</evidence>
<dbReference type="PANTHER" id="PTHR45588:SF1">
    <property type="entry name" value="WW DOMAIN-CONTAINING PROTEIN"/>
    <property type="match status" value="1"/>
</dbReference>
<dbReference type="EMBL" id="RSCD01000014">
    <property type="protein sequence ID" value="RSH89174.1"/>
    <property type="molecule type" value="Genomic_DNA"/>
</dbReference>
<dbReference type="Gene3D" id="1.25.40.10">
    <property type="entry name" value="Tetratricopeptide repeat domain"/>
    <property type="match status" value="1"/>
</dbReference>
<accession>A0A427YDY4</accession>
<dbReference type="AlphaFoldDB" id="A0A427YDY4"/>
<sequence>MHLHPPPGEYPYDLGAYTFKVTTTSPACQTWFDRGLNWSYGFHHLEAERCFRYAVACDPECAMAYWGIAYAGGPNYNKAWERFDELDMKQSLLKCHHAATSARKLATDPVEAAMAEAILKRFPSQREGDYTRWNRAFADEMEKVYAEFGDNLDVVAIYADSLMAMAPWELWDLQTGAPREDVRTLHIKEVLEKALLDRRAMSHPGILHLYIHLMELSPTPELALPAADRLRNLVPDSGHLNHMPGHLDLLIGDYRRAIASNLDAIAADEKYMRLGSSTDFYTFYRLHDYTFPIYAAMFNGQFRVAMDTVESMERSLTEDLLRIPSPPMIDWMEGFKSYRVHVLVRFGRWDDILGLPFPQDRAFYCVTTTILHYARALAYSVLGRLDNAEAERELFRDARKRIAPTRFEFPNSWVDILNVGEAMLTGEIEYRRANCAVAFESLREAIRRSDNLIYAEPWGWMQPPRHAYAALQLEQGNVEVAARTYAEDLGYETSLPRAVRHPNNVWALHGYHECLVKLGRTAEARIIEPQLTLALAVADVSIESSCFCRRVQPAANETMCCE</sequence>
<dbReference type="Proteomes" id="UP000279259">
    <property type="component" value="Unassembled WGS sequence"/>
</dbReference>
<dbReference type="InterPro" id="IPR011990">
    <property type="entry name" value="TPR-like_helical_dom_sf"/>
</dbReference>
<dbReference type="OrthoDB" id="414774at2759"/>
<proteinExistence type="predicted"/>
<gene>
    <name evidence="1" type="ORF">EHS25_002286</name>
</gene>
<organism evidence="1 2">
    <name type="scientific">Saitozyma podzolica</name>
    <dbReference type="NCBI Taxonomy" id="1890683"/>
    <lineage>
        <taxon>Eukaryota</taxon>
        <taxon>Fungi</taxon>
        <taxon>Dikarya</taxon>
        <taxon>Basidiomycota</taxon>
        <taxon>Agaricomycotina</taxon>
        <taxon>Tremellomycetes</taxon>
        <taxon>Tremellales</taxon>
        <taxon>Trimorphomycetaceae</taxon>
        <taxon>Saitozyma</taxon>
    </lineage>
</organism>
<reference evidence="1 2" key="1">
    <citation type="submission" date="2018-11" db="EMBL/GenBank/DDBJ databases">
        <title>Genome sequence of Saitozyma podzolica DSM 27192.</title>
        <authorList>
            <person name="Aliyu H."/>
            <person name="Gorte O."/>
            <person name="Ochsenreither K."/>
        </authorList>
    </citation>
    <scope>NUCLEOTIDE SEQUENCE [LARGE SCALE GENOMIC DNA]</scope>
    <source>
        <strain evidence="1 2">DSM 27192</strain>
    </source>
</reference>
<name>A0A427YDY4_9TREE</name>